<feature type="transmembrane region" description="Helical" evidence="9">
    <location>
        <begin position="82"/>
        <end position="103"/>
    </location>
</feature>
<feature type="transmembrane region" description="Helical" evidence="9">
    <location>
        <begin position="304"/>
        <end position="321"/>
    </location>
</feature>
<dbReference type="RefSeq" id="WP_394846280.1">
    <property type="nucleotide sequence ID" value="NZ_CP089982.1"/>
</dbReference>
<feature type="transmembrane region" description="Helical" evidence="9">
    <location>
        <begin position="271"/>
        <end position="292"/>
    </location>
</feature>
<dbReference type="PROSITE" id="PS00216">
    <property type="entry name" value="SUGAR_TRANSPORT_1"/>
    <property type="match status" value="1"/>
</dbReference>
<dbReference type="PROSITE" id="PS50850">
    <property type="entry name" value="MFS"/>
    <property type="match status" value="1"/>
</dbReference>
<dbReference type="PANTHER" id="PTHR43528:SF1">
    <property type="entry name" value="ALPHA-KETOGLUTARATE PERMEASE"/>
    <property type="match status" value="1"/>
</dbReference>
<dbReference type="PROSITE" id="PS00217">
    <property type="entry name" value="SUGAR_TRANSPORT_2"/>
    <property type="match status" value="1"/>
</dbReference>
<dbReference type="InterPro" id="IPR020846">
    <property type="entry name" value="MFS_dom"/>
</dbReference>
<dbReference type="SUPFAM" id="SSF103473">
    <property type="entry name" value="MFS general substrate transporter"/>
    <property type="match status" value="1"/>
</dbReference>
<dbReference type="InterPro" id="IPR011701">
    <property type="entry name" value="MFS"/>
</dbReference>
<feature type="transmembrane region" description="Helical" evidence="9">
    <location>
        <begin position="367"/>
        <end position="388"/>
    </location>
</feature>
<keyword evidence="4" id="KW-1003">Cell membrane</keyword>
<organism evidence="11 12">
    <name type="scientific">Pendulispora brunnea</name>
    <dbReference type="NCBI Taxonomy" id="2905690"/>
    <lineage>
        <taxon>Bacteria</taxon>
        <taxon>Pseudomonadati</taxon>
        <taxon>Myxococcota</taxon>
        <taxon>Myxococcia</taxon>
        <taxon>Myxococcales</taxon>
        <taxon>Sorangiineae</taxon>
        <taxon>Pendulisporaceae</taxon>
        <taxon>Pendulispora</taxon>
    </lineage>
</organism>
<evidence type="ECO:0000256" key="6">
    <source>
        <dbReference type="ARBA" id="ARBA00022847"/>
    </source>
</evidence>
<dbReference type="Pfam" id="PF07690">
    <property type="entry name" value="MFS_1"/>
    <property type="match status" value="1"/>
</dbReference>
<feature type="domain" description="Major facilitator superfamily (MFS) profile" evidence="10">
    <location>
        <begin position="10"/>
        <end position="420"/>
    </location>
</feature>
<evidence type="ECO:0000256" key="8">
    <source>
        <dbReference type="ARBA" id="ARBA00023136"/>
    </source>
</evidence>
<feature type="transmembrane region" description="Helical" evidence="9">
    <location>
        <begin position="327"/>
        <end position="355"/>
    </location>
</feature>
<evidence type="ECO:0000256" key="1">
    <source>
        <dbReference type="ARBA" id="ARBA00004651"/>
    </source>
</evidence>
<name>A0ABZ2KAG9_9BACT</name>
<dbReference type="InterPro" id="IPR005829">
    <property type="entry name" value="Sugar_transporter_CS"/>
</dbReference>
<reference evidence="11 12" key="1">
    <citation type="submission" date="2021-12" db="EMBL/GenBank/DDBJ databases">
        <title>Discovery of the Pendulisporaceae a myxobacterial family with distinct sporulation behavior and unique specialized metabolism.</title>
        <authorList>
            <person name="Garcia R."/>
            <person name="Popoff A."/>
            <person name="Bader C.D."/>
            <person name="Loehr J."/>
            <person name="Walesch S."/>
            <person name="Walt C."/>
            <person name="Boldt J."/>
            <person name="Bunk B."/>
            <person name="Haeckl F.J.F.P.J."/>
            <person name="Gunesch A.P."/>
            <person name="Birkelbach J."/>
            <person name="Nuebel U."/>
            <person name="Pietschmann T."/>
            <person name="Bach T."/>
            <person name="Mueller R."/>
        </authorList>
    </citation>
    <scope>NUCLEOTIDE SEQUENCE [LARGE SCALE GENOMIC DNA]</scope>
    <source>
        <strain evidence="11 12">MSr12523</strain>
    </source>
</reference>
<feature type="transmembrane region" description="Helical" evidence="9">
    <location>
        <begin position="46"/>
        <end position="70"/>
    </location>
</feature>
<gene>
    <name evidence="11" type="ORF">LZC95_02300</name>
</gene>
<dbReference type="Proteomes" id="UP001379533">
    <property type="component" value="Chromosome"/>
</dbReference>
<keyword evidence="3" id="KW-0813">Transport</keyword>
<evidence type="ECO:0000313" key="11">
    <source>
        <dbReference type="EMBL" id="WXA95673.1"/>
    </source>
</evidence>
<dbReference type="EMBL" id="CP089982">
    <property type="protein sequence ID" value="WXA95673.1"/>
    <property type="molecule type" value="Genomic_DNA"/>
</dbReference>
<feature type="transmembrane region" description="Helical" evidence="9">
    <location>
        <begin position="394"/>
        <end position="414"/>
    </location>
</feature>
<sequence length="443" mass="47188">MDNRETLRRAIAASAMGNATEWYDYGIYAFVAGTMGRVFFPSDDPVVSLLSAYGVFAASFVVRPFGGMVFGPLGDRIGRQKILALTIIVMSACTFLIGLLPGYGTLGPAAPMLLIVLRLVQGFSTGGEYGGAATFMAEYSPDEKRGFCGSFLEFGTLSGYVFGAGVVAVTHLFLGDLAMESWGWRIPFLLAGPLGGVGLYLRSKLEDTPVFRELSESHDSNAPESSTFSELFQHWRPMLVCMGMVVMLNGVDYTLLTYMPEYLRGPLHLSSSSALLVTIAAYVGMLAAVTFAGRLSDRVGRKPLWFASGGAILLLSIPAFLLMGRGWAFAVVGFVALGLLFSLQLGTVSATFPALFPTRVRYSGFAISYNIATSLFGGTAPLIISYLIDKTGNDLMPAFYMMATCAIGLVAVAFSPETLGLSLRGTGDVGQAGQVGVTKREAA</sequence>
<protein>
    <submittedName>
        <fullName evidence="11">MFS transporter</fullName>
    </submittedName>
</protein>
<dbReference type="PANTHER" id="PTHR43528">
    <property type="entry name" value="ALPHA-KETOGLUTARATE PERMEASE"/>
    <property type="match status" value="1"/>
</dbReference>
<keyword evidence="6" id="KW-0769">Symport</keyword>
<feature type="transmembrane region" description="Helical" evidence="9">
    <location>
        <begin position="238"/>
        <end position="259"/>
    </location>
</feature>
<dbReference type="Gene3D" id="1.20.1250.20">
    <property type="entry name" value="MFS general substrate transporter like domains"/>
    <property type="match status" value="1"/>
</dbReference>
<evidence type="ECO:0000313" key="12">
    <source>
        <dbReference type="Proteomes" id="UP001379533"/>
    </source>
</evidence>
<comment type="similarity">
    <text evidence="2">Belongs to the major facilitator superfamily. Metabolite:H+ Symporter (MHS) family (TC 2.A.1.6) family.</text>
</comment>
<comment type="subcellular location">
    <subcellularLocation>
        <location evidence="1">Cell membrane</location>
        <topology evidence="1">Multi-pass membrane protein</topology>
    </subcellularLocation>
</comment>
<evidence type="ECO:0000256" key="2">
    <source>
        <dbReference type="ARBA" id="ARBA00008240"/>
    </source>
</evidence>
<dbReference type="InterPro" id="IPR051084">
    <property type="entry name" value="H+-coupled_symporters"/>
</dbReference>
<evidence type="ECO:0000256" key="5">
    <source>
        <dbReference type="ARBA" id="ARBA00022692"/>
    </source>
</evidence>
<keyword evidence="5 9" id="KW-0812">Transmembrane</keyword>
<evidence type="ECO:0000256" key="4">
    <source>
        <dbReference type="ARBA" id="ARBA00022475"/>
    </source>
</evidence>
<feature type="transmembrane region" description="Helical" evidence="9">
    <location>
        <begin position="186"/>
        <end position="202"/>
    </location>
</feature>
<feature type="transmembrane region" description="Helical" evidence="9">
    <location>
        <begin position="109"/>
        <end position="130"/>
    </location>
</feature>
<dbReference type="InterPro" id="IPR036259">
    <property type="entry name" value="MFS_trans_sf"/>
</dbReference>
<accession>A0ABZ2KAG9</accession>
<feature type="transmembrane region" description="Helical" evidence="9">
    <location>
        <begin position="21"/>
        <end position="40"/>
    </location>
</feature>
<evidence type="ECO:0000256" key="7">
    <source>
        <dbReference type="ARBA" id="ARBA00022989"/>
    </source>
</evidence>
<feature type="transmembrane region" description="Helical" evidence="9">
    <location>
        <begin position="151"/>
        <end position="174"/>
    </location>
</feature>
<proteinExistence type="inferred from homology"/>
<keyword evidence="8 9" id="KW-0472">Membrane</keyword>
<keyword evidence="12" id="KW-1185">Reference proteome</keyword>
<evidence type="ECO:0000256" key="3">
    <source>
        <dbReference type="ARBA" id="ARBA00022448"/>
    </source>
</evidence>
<evidence type="ECO:0000256" key="9">
    <source>
        <dbReference type="SAM" id="Phobius"/>
    </source>
</evidence>
<evidence type="ECO:0000259" key="10">
    <source>
        <dbReference type="PROSITE" id="PS50850"/>
    </source>
</evidence>
<keyword evidence="7 9" id="KW-1133">Transmembrane helix</keyword>